<protein>
    <submittedName>
        <fullName evidence="3">Immunoglobulin-like fold,CBM21 (Carbohydrate binding type-21) domain</fullName>
    </submittedName>
</protein>
<dbReference type="PROSITE" id="PS51159">
    <property type="entry name" value="CBM21"/>
    <property type="match status" value="1"/>
</dbReference>
<feature type="region of interest" description="Disordered" evidence="1">
    <location>
        <begin position="46"/>
        <end position="131"/>
    </location>
</feature>
<gene>
    <name evidence="3" type="ORF">CINCED_3A003279</name>
</gene>
<evidence type="ECO:0000256" key="1">
    <source>
        <dbReference type="SAM" id="MobiDB-lite"/>
    </source>
</evidence>
<dbReference type="PANTHER" id="PTHR12307">
    <property type="entry name" value="PROTEIN PHOSPHATASE 1 REGULATORY SUBUNIT"/>
    <property type="match status" value="1"/>
</dbReference>
<dbReference type="OrthoDB" id="1881at2759"/>
<evidence type="ECO:0000313" key="3">
    <source>
        <dbReference type="EMBL" id="VVC45297.1"/>
    </source>
</evidence>
<dbReference type="AlphaFoldDB" id="A0A5E4NPU8"/>
<dbReference type="GO" id="GO:2001069">
    <property type="term" value="F:glycogen binding"/>
    <property type="evidence" value="ECO:0007669"/>
    <property type="project" value="TreeGrafter"/>
</dbReference>
<dbReference type="InterPro" id="IPR038175">
    <property type="entry name" value="CBM21_dom_sf"/>
</dbReference>
<dbReference type="GO" id="GO:0005979">
    <property type="term" value="P:regulation of glycogen biosynthetic process"/>
    <property type="evidence" value="ECO:0007669"/>
    <property type="project" value="TreeGrafter"/>
</dbReference>
<keyword evidence="4" id="KW-1185">Reference proteome</keyword>
<feature type="domain" description="CBM21" evidence="2">
    <location>
        <begin position="204"/>
        <end position="326"/>
    </location>
</feature>
<dbReference type="Gene3D" id="2.60.40.2440">
    <property type="entry name" value="Carbohydrate binding type-21 domain"/>
    <property type="match status" value="1"/>
</dbReference>
<proteinExistence type="predicted"/>
<dbReference type="PANTHER" id="PTHR12307:SF48">
    <property type="entry name" value="PROTEIN PHOSPHATASE 1 REGULATORY SUBUNIT"/>
    <property type="match status" value="1"/>
</dbReference>
<dbReference type="InterPro" id="IPR005036">
    <property type="entry name" value="CBM21_dom"/>
</dbReference>
<reference evidence="3 4" key="1">
    <citation type="submission" date="2019-08" db="EMBL/GenBank/DDBJ databases">
        <authorList>
            <person name="Alioto T."/>
            <person name="Alioto T."/>
            <person name="Gomez Garrido J."/>
        </authorList>
    </citation>
    <scope>NUCLEOTIDE SEQUENCE [LARGE SCALE GENOMIC DNA]</scope>
</reference>
<feature type="region of interest" description="Disordered" evidence="1">
    <location>
        <begin position="362"/>
        <end position="383"/>
    </location>
</feature>
<feature type="compositionally biased region" description="Low complexity" evidence="1">
    <location>
        <begin position="99"/>
        <end position="117"/>
    </location>
</feature>
<evidence type="ECO:0000313" key="4">
    <source>
        <dbReference type="Proteomes" id="UP000325440"/>
    </source>
</evidence>
<dbReference type="Proteomes" id="UP000325440">
    <property type="component" value="Unassembled WGS sequence"/>
</dbReference>
<name>A0A5E4NPU8_9HEMI</name>
<feature type="compositionally biased region" description="Low complexity" evidence="1">
    <location>
        <begin position="53"/>
        <end position="62"/>
    </location>
</feature>
<dbReference type="Pfam" id="PF03370">
    <property type="entry name" value="CBM_21"/>
    <property type="match status" value="1"/>
</dbReference>
<feature type="compositionally biased region" description="Basic residues" evidence="1">
    <location>
        <begin position="363"/>
        <end position="375"/>
    </location>
</feature>
<organism evidence="3 4">
    <name type="scientific">Cinara cedri</name>
    <dbReference type="NCBI Taxonomy" id="506608"/>
    <lineage>
        <taxon>Eukaryota</taxon>
        <taxon>Metazoa</taxon>
        <taxon>Ecdysozoa</taxon>
        <taxon>Arthropoda</taxon>
        <taxon>Hexapoda</taxon>
        <taxon>Insecta</taxon>
        <taxon>Pterygota</taxon>
        <taxon>Neoptera</taxon>
        <taxon>Paraneoptera</taxon>
        <taxon>Hemiptera</taxon>
        <taxon>Sternorrhyncha</taxon>
        <taxon>Aphidomorpha</taxon>
        <taxon>Aphidoidea</taxon>
        <taxon>Aphididae</taxon>
        <taxon>Lachninae</taxon>
        <taxon>Cinara</taxon>
    </lineage>
</organism>
<evidence type="ECO:0000259" key="2">
    <source>
        <dbReference type="PROSITE" id="PS51159"/>
    </source>
</evidence>
<accession>A0A5E4NPU8</accession>
<dbReference type="GO" id="GO:0008157">
    <property type="term" value="F:protein phosphatase 1 binding"/>
    <property type="evidence" value="ECO:0007669"/>
    <property type="project" value="TreeGrafter"/>
</dbReference>
<sequence>MSSECCDVIVAHSPPIFTGHRSSQPNLQTCLLNNMRLVITQKPSPVPARRFVSSNSRGSSGSQAKSADNKLLQADQPGPGSVQTSKPRRPCLVRRADSDGSFGSSSSSSSSSSCSSSDENEPPSPTRRKKKVVFADDRGLSLTQVRLMNEPSNQPPKLLTVQQYLNQQSAAPAMGAGVALNKHMADQLWHLRFSQPASNYLDFRNRLDTNNISLENVIVKWPDHRVVGTVKVRNLSYDKEVFVRYTEDRWVTHRDALCTYVQQNITAMNANGSCSVAPAPVQNIYDTFSFCLQLPTSATAMEFAVCYKNVEFECWDNNDNKNYCVSVSGHGVPTGPLLQQLQEQNSPSAAADANSAVIEYDHQHRRNSRQHHQHQQKSPVHFFGAQSKQNSWNTWRDQKIDTSAYW</sequence>
<dbReference type="GO" id="GO:0000164">
    <property type="term" value="C:protein phosphatase type 1 complex"/>
    <property type="evidence" value="ECO:0007669"/>
    <property type="project" value="TreeGrafter"/>
</dbReference>
<dbReference type="InterPro" id="IPR050782">
    <property type="entry name" value="PP1_regulatory_subunit_3"/>
</dbReference>
<dbReference type="EMBL" id="CABPRJ010002398">
    <property type="protein sequence ID" value="VVC45297.1"/>
    <property type="molecule type" value="Genomic_DNA"/>
</dbReference>